<gene>
    <name evidence="1" type="ORF">NDR86_13015</name>
</gene>
<accession>A0A9X2IWJ8</accession>
<dbReference type="Proteomes" id="UP001139157">
    <property type="component" value="Unassembled WGS sequence"/>
</dbReference>
<name>A0A9X2IWJ8_9NOCA</name>
<protein>
    <recommendedName>
        <fullName evidence="3">Circularly permuted type 2 ATP-grasp protein</fullName>
    </recommendedName>
</protein>
<evidence type="ECO:0000313" key="2">
    <source>
        <dbReference type="Proteomes" id="UP001139157"/>
    </source>
</evidence>
<dbReference type="AlphaFoldDB" id="A0A9X2IWJ8"/>
<organism evidence="1 2">
    <name type="scientific">Nocardia pulmonis</name>
    <dbReference type="NCBI Taxonomy" id="2951408"/>
    <lineage>
        <taxon>Bacteria</taxon>
        <taxon>Bacillati</taxon>
        <taxon>Actinomycetota</taxon>
        <taxon>Actinomycetes</taxon>
        <taxon>Mycobacteriales</taxon>
        <taxon>Nocardiaceae</taxon>
        <taxon>Nocardia</taxon>
    </lineage>
</organism>
<dbReference type="RefSeq" id="WP_251911954.1">
    <property type="nucleotide sequence ID" value="NZ_JAMRXG010000005.1"/>
</dbReference>
<dbReference type="EMBL" id="JAMRXG010000005">
    <property type="protein sequence ID" value="MCM6774398.1"/>
    <property type="molecule type" value="Genomic_DNA"/>
</dbReference>
<proteinExistence type="predicted"/>
<reference evidence="1" key="1">
    <citation type="submission" date="2022-06" db="EMBL/GenBank/DDBJ databases">
        <title>Novel species in genus nocardia.</title>
        <authorList>
            <person name="Li F."/>
        </authorList>
    </citation>
    <scope>NUCLEOTIDE SEQUENCE</scope>
    <source>
        <strain evidence="1">CDC141</strain>
    </source>
</reference>
<sequence length="440" mass="48623">MGHPWFGQRRLEVVAPVETIRRMLRHEIRDIGYPELAVAPGTPIALPRRACAELYRVSLALLDLVRRTALESAESTAGRLAAYRMPDSENQLFVADRFVEERYADWVARPDVVIGAEGPKFLEFNVSGALGGAVEGHCRLEVWRRLYADESGRMPFECRSPLAVRMDMFRALCTELGVAPRVAIVGSARDQGVESTRFFDLEVDYFNNHGMTARFFEPEDLHEAWDCPPGLRYPVGLRNFTIPDWNELGIDTAPVQAALEHDCLLVGTQTSTFMSSKLTMGLLSEGRPWMSASERALVDRYLPWTRLLSDRRTTRGDAKVDLIPFVIGNRELLVLKDNLGMSGKQVVIGQDTTQAEWEAAIAGASGTSVVQDFVEPHTCRLPMIADDTDEPHEVEIAPVFGPLLFGGRPAGIFTRFFGDGSAGVVSVLGRGSCDNVAVAV</sequence>
<keyword evidence="2" id="KW-1185">Reference proteome</keyword>
<evidence type="ECO:0000313" key="1">
    <source>
        <dbReference type="EMBL" id="MCM6774398.1"/>
    </source>
</evidence>
<dbReference type="SUPFAM" id="SSF56059">
    <property type="entry name" value="Glutathione synthetase ATP-binding domain-like"/>
    <property type="match status" value="1"/>
</dbReference>
<evidence type="ECO:0008006" key="3">
    <source>
        <dbReference type="Google" id="ProtNLM"/>
    </source>
</evidence>
<comment type="caution">
    <text evidence="1">The sequence shown here is derived from an EMBL/GenBank/DDBJ whole genome shotgun (WGS) entry which is preliminary data.</text>
</comment>